<dbReference type="PROSITE" id="PS50949">
    <property type="entry name" value="HTH_GNTR"/>
    <property type="match status" value="1"/>
</dbReference>
<keyword evidence="2" id="KW-0238">DNA-binding</keyword>
<accession>A0A3R7LL97</accession>
<comment type="caution">
    <text evidence="5">The sequence shown here is derived from an EMBL/GenBank/DDBJ whole genome shotgun (WGS) entry which is preliminary data.</text>
</comment>
<evidence type="ECO:0000313" key="5">
    <source>
        <dbReference type="EMBL" id="RNF35676.1"/>
    </source>
</evidence>
<feature type="domain" description="HTH gntR-type" evidence="4">
    <location>
        <begin position="17"/>
        <end position="84"/>
    </location>
</feature>
<dbReference type="Pfam" id="PF00392">
    <property type="entry name" value="GntR"/>
    <property type="match status" value="1"/>
</dbReference>
<dbReference type="SUPFAM" id="SSF46785">
    <property type="entry name" value="Winged helix' DNA-binding domain"/>
    <property type="match status" value="1"/>
</dbReference>
<keyword evidence="1" id="KW-0805">Transcription regulation</keyword>
<evidence type="ECO:0000313" key="6">
    <source>
        <dbReference type="Proteomes" id="UP000238137"/>
    </source>
</evidence>
<dbReference type="EMBL" id="PXNQ02000002">
    <property type="protein sequence ID" value="RNF35676.1"/>
    <property type="molecule type" value="Genomic_DNA"/>
</dbReference>
<name>A0A3R7LL97_9RHOB</name>
<gene>
    <name evidence="5" type="ORF">A7A09_004570</name>
</gene>
<dbReference type="Gene3D" id="1.10.10.10">
    <property type="entry name" value="Winged helix-like DNA-binding domain superfamily/Winged helix DNA-binding domain"/>
    <property type="match status" value="1"/>
</dbReference>
<dbReference type="PANTHER" id="PTHR43537">
    <property type="entry name" value="TRANSCRIPTIONAL REGULATOR, GNTR FAMILY"/>
    <property type="match status" value="1"/>
</dbReference>
<dbReference type="InterPro" id="IPR036388">
    <property type="entry name" value="WH-like_DNA-bd_sf"/>
</dbReference>
<dbReference type="RefSeq" id="WP_106690280.1">
    <property type="nucleotide sequence ID" value="NZ_PXNQ02000002.1"/>
</dbReference>
<dbReference type="Proteomes" id="UP000238137">
    <property type="component" value="Unassembled WGS sequence"/>
</dbReference>
<proteinExistence type="predicted"/>
<dbReference type="InterPro" id="IPR008920">
    <property type="entry name" value="TF_FadR/GntR_C"/>
</dbReference>
<dbReference type="GO" id="GO:0003700">
    <property type="term" value="F:DNA-binding transcription factor activity"/>
    <property type="evidence" value="ECO:0007669"/>
    <property type="project" value="InterPro"/>
</dbReference>
<dbReference type="Gene3D" id="1.20.120.530">
    <property type="entry name" value="GntR ligand-binding domain-like"/>
    <property type="match status" value="1"/>
</dbReference>
<dbReference type="PANTHER" id="PTHR43537:SF53">
    <property type="entry name" value="HTH-TYPE TRANSCRIPTIONAL REPRESSOR NANR"/>
    <property type="match status" value="1"/>
</dbReference>
<evidence type="ECO:0000259" key="4">
    <source>
        <dbReference type="PROSITE" id="PS50949"/>
    </source>
</evidence>
<dbReference type="Pfam" id="PF07729">
    <property type="entry name" value="FCD"/>
    <property type="match status" value="1"/>
</dbReference>
<dbReference type="SUPFAM" id="SSF48008">
    <property type="entry name" value="GntR ligand-binding domain-like"/>
    <property type="match status" value="1"/>
</dbReference>
<dbReference type="OrthoDB" id="7618373at2"/>
<dbReference type="InterPro" id="IPR000524">
    <property type="entry name" value="Tscrpt_reg_HTH_GntR"/>
</dbReference>
<dbReference type="InterPro" id="IPR036390">
    <property type="entry name" value="WH_DNA-bd_sf"/>
</dbReference>
<evidence type="ECO:0000256" key="1">
    <source>
        <dbReference type="ARBA" id="ARBA00023015"/>
    </source>
</evidence>
<evidence type="ECO:0000256" key="2">
    <source>
        <dbReference type="ARBA" id="ARBA00023125"/>
    </source>
</evidence>
<sequence>MNTGEGTSINGADGASPLSVEEIRDRIWLAIASRQLSPGTRLKEEELAGVFNVSRGRIRLVLKELGREGLVILQANRGAFVAAPTAEDAADVFHLRRVAETRIIRRLAETISPEGVEELRGLVMAEAEAVAAGDKSEIIRLSGAFHLRMAELLRSNFLICIMRELIARSSLVTAIYRPQHDVHCGPADHVKLLDALAARDAGRAVELMVEHIDLLESELDLSQSVRKSNDLNAIFS</sequence>
<evidence type="ECO:0000256" key="3">
    <source>
        <dbReference type="ARBA" id="ARBA00023163"/>
    </source>
</evidence>
<reference evidence="5" key="1">
    <citation type="submission" date="2018-05" db="EMBL/GenBank/DDBJ databases">
        <title>Reclassification of Methylarcula marina and Methylarcula terricola as Paracoccus methylarcula sp.nov., comb.nov. and Paracoccus terricola comb.nov.</title>
        <authorList>
            <person name="Shmareva M.N."/>
            <person name="Doronina N.V."/>
            <person name="Vasilenko O.V."/>
            <person name="Tarlachkov S.V."/>
            <person name="Trotsenko Y.A."/>
        </authorList>
    </citation>
    <scope>NUCLEOTIDE SEQUENCE [LARGE SCALE GENOMIC DNA]</scope>
    <source>
        <strain evidence="5">VKM B-2159</strain>
    </source>
</reference>
<dbReference type="InterPro" id="IPR011711">
    <property type="entry name" value="GntR_C"/>
</dbReference>
<keyword evidence="3" id="KW-0804">Transcription</keyword>
<dbReference type="SMART" id="SM00345">
    <property type="entry name" value="HTH_GNTR"/>
    <property type="match status" value="1"/>
</dbReference>
<dbReference type="AlphaFoldDB" id="A0A3R7LL97"/>
<dbReference type="SMART" id="SM00895">
    <property type="entry name" value="FCD"/>
    <property type="match status" value="1"/>
</dbReference>
<protein>
    <submittedName>
        <fullName evidence="5">GntR family transcriptional regulator</fullName>
    </submittedName>
</protein>
<organism evidence="5 6">
    <name type="scientific">Paracoccus methylarcula</name>
    <dbReference type="NCBI Taxonomy" id="72022"/>
    <lineage>
        <taxon>Bacteria</taxon>
        <taxon>Pseudomonadati</taxon>
        <taxon>Pseudomonadota</taxon>
        <taxon>Alphaproteobacteria</taxon>
        <taxon>Rhodobacterales</taxon>
        <taxon>Paracoccaceae</taxon>
        <taxon>Paracoccus</taxon>
    </lineage>
</organism>
<keyword evidence="6" id="KW-1185">Reference proteome</keyword>
<dbReference type="GO" id="GO:0003677">
    <property type="term" value="F:DNA binding"/>
    <property type="evidence" value="ECO:0007669"/>
    <property type="project" value="UniProtKB-KW"/>
</dbReference>